<dbReference type="GO" id="GO:0003677">
    <property type="term" value="F:DNA binding"/>
    <property type="evidence" value="ECO:0007669"/>
    <property type="project" value="UniProtKB-KW"/>
</dbReference>
<dbReference type="RefSeq" id="WP_161858638.1">
    <property type="nucleotide sequence ID" value="NZ_CP047491.1"/>
</dbReference>
<keyword evidence="1" id="KW-0805">Transcription regulation</keyword>
<dbReference type="Gene3D" id="1.10.10.10">
    <property type="entry name" value="Winged helix-like DNA-binding domain superfamily/Winged helix DNA-binding domain"/>
    <property type="match status" value="1"/>
</dbReference>
<dbReference type="OrthoDB" id="5450856at2"/>
<accession>A0A6P1TCF8</accession>
<keyword evidence="2" id="KW-0238">DNA-binding</keyword>
<dbReference type="Proteomes" id="UP000563601">
    <property type="component" value="Unassembled WGS sequence"/>
</dbReference>
<dbReference type="Gene3D" id="3.40.1410.10">
    <property type="entry name" value="Chorismate lyase-like"/>
    <property type="match status" value="1"/>
</dbReference>
<dbReference type="Pfam" id="PF00392">
    <property type="entry name" value="GntR"/>
    <property type="match status" value="1"/>
</dbReference>
<dbReference type="InterPro" id="IPR011663">
    <property type="entry name" value="UTRA"/>
</dbReference>
<evidence type="ECO:0000313" key="6">
    <source>
        <dbReference type="EMBL" id="QHQ39316.1"/>
    </source>
</evidence>
<dbReference type="InterPro" id="IPR000524">
    <property type="entry name" value="Tscrpt_reg_HTH_GntR"/>
</dbReference>
<dbReference type="SUPFAM" id="SSF46785">
    <property type="entry name" value="Winged helix' DNA-binding domain"/>
    <property type="match status" value="1"/>
</dbReference>
<dbReference type="PANTHER" id="PTHR44846:SF1">
    <property type="entry name" value="MANNOSYL-D-GLYCERATE TRANSPORT_METABOLISM SYSTEM REPRESSOR MNGR-RELATED"/>
    <property type="match status" value="1"/>
</dbReference>
<dbReference type="Pfam" id="PF07702">
    <property type="entry name" value="UTRA"/>
    <property type="match status" value="1"/>
</dbReference>
<dbReference type="SUPFAM" id="SSF64288">
    <property type="entry name" value="Chorismate lyase-like"/>
    <property type="match status" value="1"/>
</dbReference>
<dbReference type="AlphaFoldDB" id="A0A6P1TCF8"/>
<dbReference type="Proteomes" id="UP000464675">
    <property type="component" value="Chromosome"/>
</dbReference>
<dbReference type="InterPro" id="IPR036390">
    <property type="entry name" value="WH_DNA-bd_sf"/>
</dbReference>
<gene>
    <name evidence="6" type="ORF">GTQ55_10180</name>
    <name evidence="5" type="ORF">HNQ53_000357</name>
</gene>
<dbReference type="InterPro" id="IPR028978">
    <property type="entry name" value="Chorismate_lyase_/UTRA_dom_sf"/>
</dbReference>
<evidence type="ECO:0000256" key="2">
    <source>
        <dbReference type="ARBA" id="ARBA00023125"/>
    </source>
</evidence>
<name>A0A6P1TCF8_9GAMM</name>
<evidence type="ECO:0000256" key="1">
    <source>
        <dbReference type="ARBA" id="ARBA00023015"/>
    </source>
</evidence>
<dbReference type="InterPro" id="IPR050679">
    <property type="entry name" value="Bact_HTH_transcr_reg"/>
</dbReference>
<dbReference type="GO" id="GO:0003700">
    <property type="term" value="F:DNA-binding transcription factor activity"/>
    <property type="evidence" value="ECO:0007669"/>
    <property type="project" value="InterPro"/>
</dbReference>
<proteinExistence type="predicted"/>
<evidence type="ECO:0000313" key="7">
    <source>
        <dbReference type="Proteomes" id="UP000464675"/>
    </source>
</evidence>
<dbReference type="CDD" id="cd07377">
    <property type="entry name" value="WHTH_GntR"/>
    <property type="match status" value="1"/>
</dbReference>
<dbReference type="GO" id="GO:0045892">
    <property type="term" value="P:negative regulation of DNA-templated transcription"/>
    <property type="evidence" value="ECO:0007669"/>
    <property type="project" value="TreeGrafter"/>
</dbReference>
<evidence type="ECO:0000313" key="5">
    <source>
        <dbReference type="EMBL" id="MBB5210169.1"/>
    </source>
</evidence>
<dbReference type="EMBL" id="JACHHR010000001">
    <property type="protein sequence ID" value="MBB5210169.1"/>
    <property type="molecule type" value="Genomic_DNA"/>
</dbReference>
<organism evidence="5 8">
    <name type="scientific">Microbulbifer hydrolyticus</name>
    <dbReference type="NCBI Taxonomy" id="48074"/>
    <lineage>
        <taxon>Bacteria</taxon>
        <taxon>Pseudomonadati</taxon>
        <taxon>Pseudomonadota</taxon>
        <taxon>Gammaproteobacteria</taxon>
        <taxon>Cellvibrionales</taxon>
        <taxon>Microbulbiferaceae</taxon>
        <taxon>Microbulbifer</taxon>
    </lineage>
</organism>
<reference evidence="6 7" key="1">
    <citation type="submission" date="2020-01" db="EMBL/GenBank/DDBJ databases">
        <title>The possibility of degradation of plastic by Microbulbifer hydrolyticus IRE-31.</title>
        <authorList>
            <person name="Liu L."/>
        </authorList>
    </citation>
    <scope>NUCLEOTIDE SEQUENCE [LARGE SCALE GENOMIC DNA]</scope>
    <source>
        <strain evidence="6 7">IRE-31</strain>
    </source>
</reference>
<feature type="domain" description="HTH gntR-type" evidence="4">
    <location>
        <begin position="22"/>
        <end position="90"/>
    </location>
</feature>
<keyword evidence="3" id="KW-0804">Transcription</keyword>
<keyword evidence="7" id="KW-1185">Reference proteome</keyword>
<sequence length="260" mass="29090">MDAVNTLFSKQQLESLSEESHAPLYYQLYALLKNAILNGTLERGDQMPTELQLAEAFGVSRITAKRAMDELAGESLVERRRGKGTHVTYEYKQQPVKAPLVGMLQEIESMARHSDVGVRTCEMLQPPAEIREELGLGTGETALLLERTRSRDGAPFGYYVSWTAGLTGKVSARQFAKTPRLEIFRKQGLEITHVTQTLSAEAATSESARELATTIGAPLLSLTRRSYSRVNGKEQLVDLMHVVYHPDRFKYQMDLKAEDI</sequence>
<evidence type="ECO:0000256" key="3">
    <source>
        <dbReference type="ARBA" id="ARBA00023163"/>
    </source>
</evidence>
<reference evidence="5 8" key="2">
    <citation type="submission" date="2020-08" db="EMBL/GenBank/DDBJ databases">
        <title>Genomic Encyclopedia of Type Strains, Phase IV (KMG-IV): sequencing the most valuable type-strain genomes for metagenomic binning, comparative biology and taxonomic classification.</title>
        <authorList>
            <person name="Goeker M."/>
        </authorList>
    </citation>
    <scope>NUCLEOTIDE SEQUENCE [LARGE SCALE GENOMIC DNA]</scope>
    <source>
        <strain evidence="5 8">DSM 11525</strain>
    </source>
</reference>
<dbReference type="PROSITE" id="PS50949">
    <property type="entry name" value="HTH_GNTR"/>
    <property type="match status" value="1"/>
</dbReference>
<dbReference type="PRINTS" id="PR00035">
    <property type="entry name" value="HTHGNTR"/>
</dbReference>
<evidence type="ECO:0000313" key="8">
    <source>
        <dbReference type="Proteomes" id="UP000563601"/>
    </source>
</evidence>
<dbReference type="SMART" id="SM00345">
    <property type="entry name" value="HTH_GNTR"/>
    <property type="match status" value="1"/>
</dbReference>
<dbReference type="PANTHER" id="PTHR44846">
    <property type="entry name" value="MANNOSYL-D-GLYCERATE TRANSPORT/METABOLISM SYSTEM REPRESSOR MNGR-RELATED"/>
    <property type="match status" value="1"/>
</dbReference>
<evidence type="ECO:0000259" key="4">
    <source>
        <dbReference type="PROSITE" id="PS50949"/>
    </source>
</evidence>
<dbReference type="EMBL" id="CP047491">
    <property type="protein sequence ID" value="QHQ39316.1"/>
    <property type="molecule type" value="Genomic_DNA"/>
</dbReference>
<dbReference type="SMART" id="SM00866">
    <property type="entry name" value="UTRA"/>
    <property type="match status" value="1"/>
</dbReference>
<dbReference type="InterPro" id="IPR036388">
    <property type="entry name" value="WH-like_DNA-bd_sf"/>
</dbReference>
<protein>
    <submittedName>
        <fullName evidence="5">GntR family transcriptional regulator</fullName>
    </submittedName>
</protein>